<dbReference type="RefSeq" id="WP_309541282.1">
    <property type="nucleotide sequence ID" value="NZ_CP133659.1"/>
</dbReference>
<dbReference type="InterPro" id="IPR036388">
    <property type="entry name" value="WH-like_DNA-bd_sf"/>
</dbReference>
<keyword evidence="7" id="KW-1185">Reference proteome</keyword>
<keyword evidence="2" id="KW-0238">DNA-binding</keyword>
<feature type="compositionally biased region" description="Low complexity" evidence="4">
    <location>
        <begin position="235"/>
        <end position="248"/>
    </location>
</feature>
<reference evidence="6" key="1">
    <citation type="submission" date="2023-09" db="EMBL/GenBank/DDBJ databases">
        <authorList>
            <consortium name="CW5 consortium"/>
            <person name="Lu C.-W."/>
        </authorList>
    </citation>
    <scope>NUCLEOTIDE SEQUENCE</scope>
    <source>
        <strain evidence="6">KPS</strain>
    </source>
</reference>
<evidence type="ECO:0000256" key="2">
    <source>
        <dbReference type="ARBA" id="ARBA00023125"/>
    </source>
</evidence>
<name>A0ABY9R0F9_9BACT</name>
<evidence type="ECO:0000313" key="6">
    <source>
        <dbReference type="EMBL" id="WMW65261.1"/>
    </source>
</evidence>
<sequence>MKLPAPPTATAAPDGLAVIRHENLDEKVYERIRAMIADGVLAPGQRVAQETLATCLGVSRTPLVNALKRLAQDGLLRAIPRRGFRVRELSTQELVQLFELRERLEPLAAELAALRISPDEAERMADEWRAMASLPDTPEAHQAYIERDRAFHRRLAELSGNPFLRAAMDPVSMLAAAYLHGTPRPWEDTVPDHLAVIEALRRGDPAASGAAMRNHIAPSLAVLRQALAEAETPDAPISSQAPTSTSSPSPAPSPEHVDDGSHEPPKAA</sequence>
<dbReference type="InterPro" id="IPR008920">
    <property type="entry name" value="TF_FadR/GntR_C"/>
</dbReference>
<dbReference type="Gene3D" id="1.10.10.10">
    <property type="entry name" value="Winged helix-like DNA-binding domain superfamily/Winged helix DNA-binding domain"/>
    <property type="match status" value="1"/>
</dbReference>
<dbReference type="PROSITE" id="PS50949">
    <property type="entry name" value="HTH_GNTR"/>
    <property type="match status" value="1"/>
</dbReference>
<dbReference type="CDD" id="cd07377">
    <property type="entry name" value="WHTH_GntR"/>
    <property type="match status" value="1"/>
</dbReference>
<dbReference type="InterPro" id="IPR036390">
    <property type="entry name" value="WH_DNA-bd_sf"/>
</dbReference>
<protein>
    <submittedName>
        <fullName evidence="6">GntR family transcriptional regulator</fullName>
    </submittedName>
</protein>
<dbReference type="PANTHER" id="PTHR43537:SF24">
    <property type="entry name" value="GLUCONATE OPERON TRANSCRIPTIONAL REPRESSOR"/>
    <property type="match status" value="1"/>
</dbReference>
<dbReference type="Gene3D" id="1.20.120.530">
    <property type="entry name" value="GntR ligand-binding domain-like"/>
    <property type="match status" value="1"/>
</dbReference>
<gene>
    <name evidence="6" type="ORF">KPS_003375</name>
</gene>
<dbReference type="Pfam" id="PF00392">
    <property type="entry name" value="GntR"/>
    <property type="match status" value="1"/>
</dbReference>
<dbReference type="InterPro" id="IPR011711">
    <property type="entry name" value="GntR_C"/>
</dbReference>
<proteinExistence type="predicted"/>
<feature type="domain" description="HTH gntR-type" evidence="5">
    <location>
        <begin position="22"/>
        <end position="89"/>
    </location>
</feature>
<dbReference type="PANTHER" id="PTHR43537">
    <property type="entry name" value="TRANSCRIPTIONAL REGULATOR, GNTR FAMILY"/>
    <property type="match status" value="1"/>
</dbReference>
<accession>A0ABY9R0F9</accession>
<evidence type="ECO:0000256" key="4">
    <source>
        <dbReference type="SAM" id="MobiDB-lite"/>
    </source>
</evidence>
<feature type="region of interest" description="Disordered" evidence="4">
    <location>
        <begin position="227"/>
        <end position="268"/>
    </location>
</feature>
<evidence type="ECO:0000256" key="3">
    <source>
        <dbReference type="ARBA" id="ARBA00023163"/>
    </source>
</evidence>
<dbReference type="Proteomes" id="UP001180616">
    <property type="component" value="Chromosome"/>
</dbReference>
<dbReference type="SUPFAM" id="SSF46785">
    <property type="entry name" value="Winged helix' DNA-binding domain"/>
    <property type="match status" value="1"/>
</dbReference>
<dbReference type="SMART" id="SM00345">
    <property type="entry name" value="HTH_GNTR"/>
    <property type="match status" value="1"/>
</dbReference>
<keyword evidence="3" id="KW-0804">Transcription</keyword>
<dbReference type="SMART" id="SM00895">
    <property type="entry name" value="FCD"/>
    <property type="match status" value="1"/>
</dbReference>
<evidence type="ECO:0000313" key="7">
    <source>
        <dbReference type="Proteomes" id="UP001180616"/>
    </source>
</evidence>
<evidence type="ECO:0000256" key="1">
    <source>
        <dbReference type="ARBA" id="ARBA00023015"/>
    </source>
</evidence>
<dbReference type="InterPro" id="IPR000524">
    <property type="entry name" value="Tscrpt_reg_HTH_GntR"/>
</dbReference>
<evidence type="ECO:0000259" key="5">
    <source>
        <dbReference type="PROSITE" id="PS50949"/>
    </source>
</evidence>
<dbReference type="Pfam" id="PF07729">
    <property type="entry name" value="FCD"/>
    <property type="match status" value="1"/>
</dbReference>
<dbReference type="SUPFAM" id="SSF48008">
    <property type="entry name" value="GntR ligand-binding domain-like"/>
    <property type="match status" value="1"/>
</dbReference>
<feature type="compositionally biased region" description="Basic and acidic residues" evidence="4">
    <location>
        <begin position="255"/>
        <end position="268"/>
    </location>
</feature>
<keyword evidence="1" id="KW-0805">Transcription regulation</keyword>
<dbReference type="EMBL" id="CP133659">
    <property type="protein sequence ID" value="WMW65261.1"/>
    <property type="molecule type" value="Genomic_DNA"/>
</dbReference>
<organism evidence="6 7">
    <name type="scientific">Nitratidesulfovibrio liaohensis</name>
    <dbReference type="NCBI Taxonomy" id="2604158"/>
    <lineage>
        <taxon>Bacteria</taxon>
        <taxon>Pseudomonadati</taxon>
        <taxon>Thermodesulfobacteriota</taxon>
        <taxon>Desulfovibrionia</taxon>
        <taxon>Desulfovibrionales</taxon>
        <taxon>Desulfovibrionaceae</taxon>
        <taxon>Nitratidesulfovibrio</taxon>
    </lineage>
</organism>